<organism evidence="4 5">
    <name type="scientific">Cellulomonas aerilata</name>
    <dbReference type="NCBI Taxonomy" id="515326"/>
    <lineage>
        <taxon>Bacteria</taxon>
        <taxon>Bacillati</taxon>
        <taxon>Actinomycetota</taxon>
        <taxon>Actinomycetes</taxon>
        <taxon>Micrococcales</taxon>
        <taxon>Cellulomonadaceae</taxon>
        <taxon>Cellulomonas</taxon>
    </lineage>
</organism>
<accession>A0A512D8R0</accession>
<dbReference type="EMBL" id="BJYY01000001">
    <property type="protein sequence ID" value="GEO32841.1"/>
    <property type="molecule type" value="Genomic_DNA"/>
</dbReference>
<evidence type="ECO:0000256" key="2">
    <source>
        <dbReference type="SAM" id="Phobius"/>
    </source>
</evidence>
<dbReference type="Pfam" id="PF01841">
    <property type="entry name" value="Transglut_core"/>
    <property type="match status" value="1"/>
</dbReference>
<dbReference type="PANTHER" id="PTHR42736">
    <property type="entry name" value="PROTEIN-GLUTAMINE GAMMA-GLUTAMYLTRANSFERASE"/>
    <property type="match status" value="1"/>
</dbReference>
<keyword evidence="2" id="KW-0812">Transmembrane</keyword>
<dbReference type="Pfam" id="PF11992">
    <property type="entry name" value="TgpA_N"/>
    <property type="match status" value="1"/>
</dbReference>
<dbReference type="AlphaFoldDB" id="A0A512D8R0"/>
<feature type="region of interest" description="Disordered" evidence="1">
    <location>
        <begin position="576"/>
        <end position="634"/>
    </location>
</feature>
<feature type="transmembrane region" description="Helical" evidence="2">
    <location>
        <begin position="642"/>
        <end position="666"/>
    </location>
</feature>
<dbReference type="PANTHER" id="PTHR42736:SF1">
    <property type="entry name" value="PROTEIN-GLUTAMINE GAMMA-GLUTAMYLTRANSFERASE"/>
    <property type="match status" value="1"/>
</dbReference>
<dbReference type="SMART" id="SM00460">
    <property type="entry name" value="TGc"/>
    <property type="match status" value="1"/>
</dbReference>
<feature type="region of interest" description="Disordered" evidence="1">
    <location>
        <begin position="778"/>
        <end position="819"/>
    </location>
</feature>
<feature type="compositionally biased region" description="Basic residues" evidence="1">
    <location>
        <begin position="782"/>
        <end position="794"/>
    </location>
</feature>
<evidence type="ECO:0000313" key="5">
    <source>
        <dbReference type="Proteomes" id="UP000321181"/>
    </source>
</evidence>
<feature type="compositionally biased region" description="Low complexity" evidence="1">
    <location>
        <begin position="795"/>
        <end position="810"/>
    </location>
</feature>
<dbReference type="SUPFAM" id="SSF54001">
    <property type="entry name" value="Cysteine proteinases"/>
    <property type="match status" value="1"/>
</dbReference>
<evidence type="ECO:0000313" key="4">
    <source>
        <dbReference type="EMBL" id="GEO32841.1"/>
    </source>
</evidence>
<feature type="compositionally biased region" description="Pro residues" evidence="1">
    <location>
        <begin position="606"/>
        <end position="616"/>
    </location>
</feature>
<dbReference type="OrthoDB" id="3651060at2"/>
<keyword evidence="5" id="KW-1185">Reference proteome</keyword>
<feature type="transmembrane region" description="Helical" evidence="2">
    <location>
        <begin position="143"/>
        <end position="169"/>
    </location>
</feature>
<feature type="transmembrane region" description="Helical" evidence="2">
    <location>
        <begin position="176"/>
        <end position="194"/>
    </location>
</feature>
<evidence type="ECO:0000259" key="3">
    <source>
        <dbReference type="SMART" id="SM00460"/>
    </source>
</evidence>
<proteinExistence type="predicted"/>
<dbReference type="Proteomes" id="UP000321181">
    <property type="component" value="Unassembled WGS sequence"/>
</dbReference>
<keyword evidence="2" id="KW-0472">Membrane</keyword>
<keyword evidence="2" id="KW-1133">Transmembrane helix</keyword>
<gene>
    <name evidence="4" type="ORF">CAE01nite_05660</name>
</gene>
<feature type="domain" description="Transglutaminase-like" evidence="3">
    <location>
        <begin position="498"/>
        <end position="582"/>
    </location>
</feature>
<feature type="transmembrane region" description="Helical" evidence="2">
    <location>
        <begin position="88"/>
        <end position="107"/>
    </location>
</feature>
<reference evidence="4 5" key="1">
    <citation type="submission" date="2019-07" db="EMBL/GenBank/DDBJ databases">
        <title>Whole genome shotgun sequence of Cellulomonas aerilata NBRC 106308.</title>
        <authorList>
            <person name="Hosoyama A."/>
            <person name="Uohara A."/>
            <person name="Ohji S."/>
            <person name="Ichikawa N."/>
        </authorList>
    </citation>
    <scope>NUCLEOTIDE SEQUENCE [LARGE SCALE GENOMIC DNA]</scope>
    <source>
        <strain evidence="4 5">NBRC 106308</strain>
    </source>
</reference>
<evidence type="ECO:0000256" key="1">
    <source>
        <dbReference type="SAM" id="MobiDB-lite"/>
    </source>
</evidence>
<dbReference type="InterPro" id="IPR038765">
    <property type="entry name" value="Papain-like_cys_pep_sf"/>
</dbReference>
<sequence length="819" mass="84151">MSRLTAPTGAGTAVRRRPRGRTPAPDDAGRRRPVVDVTVLLLTLVLAVLPVLPVFGGPGSRVVPALAGGLVLGVVVAAVAAHRAWSAVGTAATAVLVWLLAGGPLAAPGTTVAGAAPTLTTVTTLLRGAVTSWKEVLTLEPPLAVTGTALVAPYALAFTGAVTATSVALRARSGRVASAAAVVPVVVGLVAVLLGTRQTVLPVVAAVVAGVTLVTWASWRQGLLAVRRVVALAVGTAVVAVGGAVAGPVLAEGSPRFVLREHLVPPFDPRDHPSPLAGYRRFVKEWKDTELLTVRGLPDGVPVRLATMDLYDGVVWNVSGQGAPDGSGSFRRPGAPLAVPAAGAGRPVEVEVDVHALPGVWLPTVGQVVDLQAAGPDSADVRDELRVNDATGAAVLTGGLTDGLSYTLRAVVPPVPEDAELADVPAAAVSLPQPLAVPDVVPLVATELAATASGPVGTARTLEAGLVERGWFSHGLTDSGDHPSLSGHGADRMTSLLGGDLMVGDSEQYASAMALMARELGLPARVVLGFRPGAGERAEEDAAAGDTATGAAGEVTLTGDDAEAWVEIAFAGHGWVPFHPTPDESKTPSQDTPQDRADPQPQVVQSPPPAPEPVTPPEDDTEQVRTEDPGTDDGAASVWRRVALVAAVGAVPLLLVLGPPLLVSALRHRRRRRRRTRGDGVARVAGGWDEVLDAATDLAVPVPDGGTRRETAALLVAELGPASASPLTRLATQADAAVFAPGQPQPAEVDAYWDQVSRTVATMHAAVTRGQRLRARWSTASLRRRRSRPLRRRPSTAPASTTAHPSPRARASARRDGAS</sequence>
<dbReference type="InterPro" id="IPR052901">
    <property type="entry name" value="Bact_TGase-like"/>
</dbReference>
<protein>
    <recommendedName>
        <fullName evidence="3">Transglutaminase-like domain-containing protein</fullName>
    </recommendedName>
</protein>
<name>A0A512D8R0_9CELL</name>
<feature type="transmembrane region" description="Helical" evidence="2">
    <location>
        <begin position="200"/>
        <end position="217"/>
    </location>
</feature>
<feature type="region of interest" description="Disordered" evidence="1">
    <location>
        <begin position="1"/>
        <end position="29"/>
    </location>
</feature>
<dbReference type="Gene3D" id="3.10.620.30">
    <property type="match status" value="1"/>
</dbReference>
<feature type="transmembrane region" description="Helical" evidence="2">
    <location>
        <begin position="229"/>
        <end position="251"/>
    </location>
</feature>
<dbReference type="InterPro" id="IPR021878">
    <property type="entry name" value="TgpA_N"/>
</dbReference>
<comment type="caution">
    <text evidence="4">The sequence shown here is derived from an EMBL/GenBank/DDBJ whole genome shotgun (WGS) entry which is preliminary data.</text>
</comment>
<feature type="transmembrane region" description="Helical" evidence="2">
    <location>
        <begin position="37"/>
        <end position="56"/>
    </location>
</feature>
<dbReference type="RefSeq" id="WP_146899539.1">
    <property type="nucleotide sequence ID" value="NZ_BAAARM010000001.1"/>
</dbReference>
<feature type="transmembrane region" description="Helical" evidence="2">
    <location>
        <begin position="62"/>
        <end position="81"/>
    </location>
</feature>
<dbReference type="InterPro" id="IPR002931">
    <property type="entry name" value="Transglutaminase-like"/>
</dbReference>